<dbReference type="CDD" id="cd02064">
    <property type="entry name" value="FAD_synthetase_N"/>
    <property type="match status" value="1"/>
</dbReference>
<dbReference type="GO" id="GO:0003919">
    <property type="term" value="F:FMN adenylyltransferase activity"/>
    <property type="evidence" value="ECO:0007669"/>
    <property type="project" value="UniProtKB-UniRule"/>
</dbReference>
<dbReference type="PANTHER" id="PTHR22749">
    <property type="entry name" value="RIBOFLAVIN KINASE/FMN ADENYLYLTRANSFERASE"/>
    <property type="match status" value="1"/>
</dbReference>
<dbReference type="EC" id="2.7.7.2" evidence="15"/>
<dbReference type="NCBIfam" id="TIGR00083">
    <property type="entry name" value="ribF"/>
    <property type="match status" value="1"/>
</dbReference>
<dbReference type="InterPro" id="IPR015864">
    <property type="entry name" value="FAD_synthase"/>
</dbReference>
<dbReference type="Proteomes" id="UP000190409">
    <property type="component" value="Unassembled WGS sequence"/>
</dbReference>
<evidence type="ECO:0000256" key="11">
    <source>
        <dbReference type="ARBA" id="ARBA00022840"/>
    </source>
</evidence>
<dbReference type="InterPro" id="IPR014729">
    <property type="entry name" value="Rossmann-like_a/b/a_fold"/>
</dbReference>
<dbReference type="PIRSF" id="PIRSF004491">
    <property type="entry name" value="FAD_Synth"/>
    <property type="match status" value="1"/>
</dbReference>
<keyword evidence="9 15" id="KW-0418">Kinase</keyword>
<name>A0A1S8KLZ6_9LACT</name>
<evidence type="ECO:0000256" key="3">
    <source>
        <dbReference type="ARBA" id="ARBA00005201"/>
    </source>
</evidence>
<evidence type="ECO:0000256" key="13">
    <source>
        <dbReference type="ARBA" id="ARBA00047880"/>
    </source>
</evidence>
<gene>
    <name evidence="17" type="ORF">BWX42_02345</name>
</gene>
<dbReference type="UniPathway" id="UPA00277">
    <property type="reaction ID" value="UER00407"/>
</dbReference>
<keyword evidence="7 15" id="KW-0548">Nucleotidyltransferase</keyword>
<organism evidence="17 18">
    <name type="scientific">Dolosigranulum pigrum</name>
    <dbReference type="NCBI Taxonomy" id="29394"/>
    <lineage>
        <taxon>Bacteria</taxon>
        <taxon>Bacillati</taxon>
        <taxon>Bacillota</taxon>
        <taxon>Bacilli</taxon>
        <taxon>Lactobacillales</taxon>
        <taxon>Carnobacteriaceae</taxon>
        <taxon>Dolosigranulum</taxon>
    </lineage>
</organism>
<dbReference type="InterPro" id="IPR002606">
    <property type="entry name" value="Riboflavin_kinase_bac"/>
</dbReference>
<evidence type="ECO:0000313" key="17">
    <source>
        <dbReference type="EMBL" id="OOL80769.1"/>
    </source>
</evidence>
<dbReference type="SUPFAM" id="SSF52374">
    <property type="entry name" value="Nucleotidylyl transferase"/>
    <property type="match status" value="1"/>
</dbReference>
<keyword evidence="5 15" id="KW-0288">FMN</keyword>
<dbReference type="Gene3D" id="2.40.30.30">
    <property type="entry name" value="Riboflavin kinase-like"/>
    <property type="match status" value="1"/>
</dbReference>
<dbReference type="PANTHER" id="PTHR22749:SF6">
    <property type="entry name" value="RIBOFLAVIN KINASE"/>
    <property type="match status" value="1"/>
</dbReference>
<dbReference type="GO" id="GO:0005524">
    <property type="term" value="F:ATP binding"/>
    <property type="evidence" value="ECO:0007669"/>
    <property type="project" value="UniProtKB-UniRule"/>
</dbReference>
<evidence type="ECO:0000256" key="14">
    <source>
        <dbReference type="ARBA" id="ARBA00049494"/>
    </source>
</evidence>
<evidence type="ECO:0000256" key="12">
    <source>
        <dbReference type="ARBA" id="ARBA00023268"/>
    </source>
</evidence>
<accession>A0A1S8KLZ6</accession>
<reference evidence="17 18" key="1">
    <citation type="submission" date="2017-01" db="EMBL/GenBank/DDBJ databases">
        <title>Complete Genome Sequence of Dolosigranulum pigrum isolated from a Patient with interstitial lung disease.</title>
        <authorList>
            <person name="Mukhopadhyay R."/>
            <person name="Joaquin J."/>
            <person name="Hogue R."/>
            <person name="Fitzgerald S."/>
            <person name="Jospin G."/>
            <person name="Eisen J.A."/>
            <person name="Chaturvedi V."/>
        </authorList>
    </citation>
    <scope>NUCLEOTIDE SEQUENCE [LARGE SCALE GENOMIC DNA]</scope>
    <source>
        <strain evidence="17 18">15S00348</strain>
    </source>
</reference>
<comment type="function">
    <text evidence="1">Catalyzes the phosphorylation of riboflavin to FMN followed by the adenylation of FMN to FAD.</text>
</comment>
<dbReference type="SMART" id="SM00904">
    <property type="entry name" value="Flavokinase"/>
    <property type="match status" value="1"/>
</dbReference>
<dbReference type="Gene3D" id="3.40.50.620">
    <property type="entry name" value="HUPs"/>
    <property type="match status" value="1"/>
</dbReference>
<keyword evidence="12" id="KW-0511">Multifunctional enzyme</keyword>
<evidence type="ECO:0000259" key="16">
    <source>
        <dbReference type="SMART" id="SM00904"/>
    </source>
</evidence>
<comment type="pathway">
    <text evidence="3 15">Cofactor biosynthesis; FMN biosynthesis; FMN from riboflavin (ATP route): step 1/1.</text>
</comment>
<dbReference type="FunFam" id="3.40.50.620:FF:000021">
    <property type="entry name" value="Riboflavin biosynthesis protein"/>
    <property type="match status" value="1"/>
</dbReference>
<keyword evidence="4 15" id="KW-0285">Flavoprotein</keyword>
<evidence type="ECO:0000256" key="8">
    <source>
        <dbReference type="ARBA" id="ARBA00022741"/>
    </source>
</evidence>
<dbReference type="EC" id="2.7.1.26" evidence="15"/>
<feature type="domain" description="Riboflavin kinase" evidence="16">
    <location>
        <begin position="186"/>
        <end position="311"/>
    </location>
</feature>
<dbReference type="AlphaFoldDB" id="A0A1S8KLZ6"/>
<evidence type="ECO:0000256" key="5">
    <source>
        <dbReference type="ARBA" id="ARBA00022643"/>
    </source>
</evidence>
<evidence type="ECO:0000256" key="15">
    <source>
        <dbReference type="PIRNR" id="PIRNR004491"/>
    </source>
</evidence>
<dbReference type="UniPathway" id="UPA00276">
    <property type="reaction ID" value="UER00406"/>
</dbReference>
<comment type="catalytic activity">
    <reaction evidence="13 15">
        <text>riboflavin + ATP = FMN + ADP + H(+)</text>
        <dbReference type="Rhea" id="RHEA:14357"/>
        <dbReference type="ChEBI" id="CHEBI:15378"/>
        <dbReference type="ChEBI" id="CHEBI:30616"/>
        <dbReference type="ChEBI" id="CHEBI:57986"/>
        <dbReference type="ChEBI" id="CHEBI:58210"/>
        <dbReference type="ChEBI" id="CHEBI:456216"/>
        <dbReference type="EC" id="2.7.1.26"/>
    </reaction>
</comment>
<evidence type="ECO:0000256" key="7">
    <source>
        <dbReference type="ARBA" id="ARBA00022695"/>
    </source>
</evidence>
<evidence type="ECO:0000256" key="1">
    <source>
        <dbReference type="ARBA" id="ARBA00002121"/>
    </source>
</evidence>
<dbReference type="InterPro" id="IPR023465">
    <property type="entry name" value="Riboflavin_kinase_dom_sf"/>
</dbReference>
<comment type="similarity">
    <text evidence="15">Belongs to the ribF family.</text>
</comment>
<dbReference type="GO" id="GO:0008531">
    <property type="term" value="F:riboflavin kinase activity"/>
    <property type="evidence" value="ECO:0007669"/>
    <property type="project" value="UniProtKB-UniRule"/>
</dbReference>
<sequence>MEVKKINHPYNPEMIHDEDIVLILGFFDGVHSGHQSVIEQGVKLATKHNLKAVVMTFNRHPSLVYDKYDPIKHAYLTIDERKEELMRSLGVDILYEVGFTSRLGALSPEEFVKQYMIDWHVQYVVAGFDYTYGPGEVANMENLPEYAQDQFEVVVVQKKVQQGEKISSTRIRKLIAAGEVAEANRLLGYYYQTTGYVVHGDARGREMGYPTANIASHPDVFIPKNGIYAVLFNVGGKWYGGMASIGYNVTFGFRNNYSLEVNIFNFDQEIYGEDVKIKWIKYLREEIKFDEVDELIAQLDRDKEESLEILGEIDKTMMM</sequence>
<keyword evidence="6 15" id="KW-0808">Transferase</keyword>
<evidence type="ECO:0000256" key="4">
    <source>
        <dbReference type="ARBA" id="ARBA00022630"/>
    </source>
</evidence>
<dbReference type="Pfam" id="PF01687">
    <property type="entry name" value="Flavokinase"/>
    <property type="match status" value="1"/>
</dbReference>
<evidence type="ECO:0000256" key="10">
    <source>
        <dbReference type="ARBA" id="ARBA00022827"/>
    </source>
</evidence>
<keyword evidence="10 15" id="KW-0274">FAD</keyword>
<keyword evidence="8 15" id="KW-0547">Nucleotide-binding</keyword>
<dbReference type="InterPro" id="IPR023468">
    <property type="entry name" value="Riboflavin_kinase"/>
</dbReference>
<evidence type="ECO:0000256" key="9">
    <source>
        <dbReference type="ARBA" id="ARBA00022777"/>
    </source>
</evidence>
<proteinExistence type="inferred from homology"/>
<dbReference type="InterPro" id="IPR015865">
    <property type="entry name" value="Riboflavin_kinase_bac/euk"/>
</dbReference>
<comment type="caution">
    <text evidence="17">The sequence shown here is derived from an EMBL/GenBank/DDBJ whole genome shotgun (WGS) entry which is preliminary data.</text>
</comment>
<dbReference type="GO" id="GO:0009398">
    <property type="term" value="P:FMN biosynthetic process"/>
    <property type="evidence" value="ECO:0007669"/>
    <property type="project" value="UniProtKB-UniRule"/>
</dbReference>
<evidence type="ECO:0000256" key="2">
    <source>
        <dbReference type="ARBA" id="ARBA00004726"/>
    </source>
</evidence>
<keyword evidence="11 15" id="KW-0067">ATP-binding</keyword>
<dbReference type="Pfam" id="PF06574">
    <property type="entry name" value="FAD_syn"/>
    <property type="match status" value="1"/>
</dbReference>
<comment type="catalytic activity">
    <reaction evidence="14 15">
        <text>FMN + ATP + H(+) = FAD + diphosphate</text>
        <dbReference type="Rhea" id="RHEA:17237"/>
        <dbReference type="ChEBI" id="CHEBI:15378"/>
        <dbReference type="ChEBI" id="CHEBI:30616"/>
        <dbReference type="ChEBI" id="CHEBI:33019"/>
        <dbReference type="ChEBI" id="CHEBI:57692"/>
        <dbReference type="ChEBI" id="CHEBI:58210"/>
        <dbReference type="EC" id="2.7.7.2"/>
    </reaction>
</comment>
<evidence type="ECO:0000256" key="6">
    <source>
        <dbReference type="ARBA" id="ARBA00022679"/>
    </source>
</evidence>
<protein>
    <recommendedName>
        <fullName evidence="15">Riboflavin biosynthesis protein</fullName>
    </recommendedName>
    <domain>
        <recommendedName>
            <fullName evidence="15">Riboflavin kinase</fullName>
            <ecNumber evidence="15">2.7.1.26</ecNumber>
        </recommendedName>
        <alternativeName>
            <fullName evidence="15">Flavokinase</fullName>
        </alternativeName>
    </domain>
    <domain>
        <recommendedName>
            <fullName evidence="15">FMN adenylyltransferase</fullName>
            <ecNumber evidence="15">2.7.7.2</ecNumber>
        </recommendedName>
        <alternativeName>
            <fullName evidence="15">FAD pyrophosphorylase</fullName>
        </alternativeName>
        <alternativeName>
            <fullName evidence="15">FAD synthase</fullName>
        </alternativeName>
    </domain>
</protein>
<dbReference type="RefSeq" id="WP_077862305.1">
    <property type="nucleotide sequence ID" value="NZ_CP040421.1"/>
</dbReference>
<dbReference type="FunFam" id="2.40.30.30:FF:000003">
    <property type="entry name" value="Riboflavin biosynthesis protein"/>
    <property type="match status" value="1"/>
</dbReference>
<dbReference type="EMBL" id="MUYF01000003">
    <property type="protein sequence ID" value="OOL80769.1"/>
    <property type="molecule type" value="Genomic_DNA"/>
</dbReference>
<dbReference type="GO" id="GO:0006747">
    <property type="term" value="P:FAD biosynthetic process"/>
    <property type="evidence" value="ECO:0007669"/>
    <property type="project" value="UniProtKB-UniRule"/>
</dbReference>
<evidence type="ECO:0000313" key="18">
    <source>
        <dbReference type="Proteomes" id="UP000190409"/>
    </source>
</evidence>
<dbReference type="SUPFAM" id="SSF82114">
    <property type="entry name" value="Riboflavin kinase-like"/>
    <property type="match status" value="1"/>
</dbReference>
<dbReference type="GO" id="GO:0009231">
    <property type="term" value="P:riboflavin biosynthetic process"/>
    <property type="evidence" value="ECO:0007669"/>
    <property type="project" value="InterPro"/>
</dbReference>
<comment type="pathway">
    <text evidence="2 15">Cofactor biosynthesis; FAD biosynthesis; FAD from FMN: step 1/1.</text>
</comment>